<comment type="caution">
    <text evidence="1">The sequence shown here is derived from an EMBL/GenBank/DDBJ whole genome shotgun (WGS) entry which is preliminary data.</text>
</comment>
<keyword evidence="2" id="KW-1185">Reference proteome</keyword>
<protein>
    <submittedName>
        <fullName evidence="1">Uncharacterized protein</fullName>
    </submittedName>
</protein>
<dbReference type="Proteomes" id="UP000740413">
    <property type="component" value="Unassembled WGS sequence"/>
</dbReference>
<sequence>MINRIIDFSINNKFIVGLLTLALVGTGIWSMTQVSLKRVKSVVPHYNNYIVEQWV</sequence>
<reference evidence="1 2" key="1">
    <citation type="submission" date="2020-06" db="EMBL/GenBank/DDBJ databases">
        <authorList>
            <person name="Isaeva M.P."/>
            <person name="Chernysheva N.Y."/>
        </authorList>
    </citation>
    <scope>NUCLEOTIDE SEQUENCE [LARGE SCALE GENOMIC DNA]</scope>
    <source>
        <strain evidence="1 2">KMM 6746</strain>
    </source>
</reference>
<proteinExistence type="predicted"/>
<organism evidence="1 2">
    <name type="scientific">Zobellia barbeyronii</name>
    <dbReference type="NCBI Taxonomy" id="2748009"/>
    <lineage>
        <taxon>Bacteria</taxon>
        <taxon>Pseudomonadati</taxon>
        <taxon>Bacteroidota</taxon>
        <taxon>Flavobacteriia</taxon>
        <taxon>Flavobacteriales</taxon>
        <taxon>Flavobacteriaceae</taxon>
        <taxon>Zobellia</taxon>
    </lineage>
</organism>
<evidence type="ECO:0000313" key="2">
    <source>
        <dbReference type="Proteomes" id="UP000740413"/>
    </source>
</evidence>
<evidence type="ECO:0000313" key="1">
    <source>
        <dbReference type="EMBL" id="MBT2161940.1"/>
    </source>
</evidence>
<gene>
    <name evidence="1" type="ORF">HW347_11745</name>
</gene>
<accession>A0ABS5WEY0</accession>
<dbReference type="EMBL" id="JACATN010000003">
    <property type="protein sequence ID" value="MBT2161940.1"/>
    <property type="molecule type" value="Genomic_DNA"/>
</dbReference>
<dbReference type="RefSeq" id="WP_155597636.1">
    <property type="nucleotide sequence ID" value="NZ_JACATN010000003.1"/>
</dbReference>
<name>A0ABS5WEY0_9FLAO</name>
<reference evidence="2" key="2">
    <citation type="submission" date="2023-07" db="EMBL/GenBank/DDBJ databases">
        <title>Zobellia barbeyronii sp. nov., a new marine flavobacterium, isolated from green and red algae.</title>
        <authorList>
            <person name="Nedashkovskaya O.I."/>
            <person name="Otstavnykh N."/>
            <person name="Zhukova N."/>
            <person name="Guzev K."/>
            <person name="Chausova V."/>
            <person name="Tekutyeva L."/>
            <person name="Mikhailov V."/>
            <person name="Isaeva M."/>
        </authorList>
    </citation>
    <scope>NUCLEOTIDE SEQUENCE [LARGE SCALE GENOMIC DNA]</scope>
    <source>
        <strain evidence="2">KMM 6746</strain>
    </source>
</reference>